<evidence type="ECO:0000259" key="6">
    <source>
        <dbReference type="Pfam" id="PF04932"/>
    </source>
</evidence>
<dbReference type="PANTHER" id="PTHR37422:SF17">
    <property type="entry name" value="O-ANTIGEN LIGASE"/>
    <property type="match status" value="1"/>
</dbReference>
<dbReference type="Proteomes" id="UP001596091">
    <property type="component" value="Unassembled WGS sequence"/>
</dbReference>
<protein>
    <submittedName>
        <fullName evidence="7">O-antigen ligase family protein</fullName>
    </submittedName>
</protein>
<keyword evidence="4 5" id="KW-0472">Membrane</keyword>
<gene>
    <name evidence="7" type="ORF">ACFPT7_17815</name>
</gene>
<keyword evidence="8" id="KW-1185">Reference proteome</keyword>
<evidence type="ECO:0000256" key="2">
    <source>
        <dbReference type="ARBA" id="ARBA00022692"/>
    </source>
</evidence>
<organism evidence="7 8">
    <name type="scientific">Acidicapsa dinghuensis</name>
    <dbReference type="NCBI Taxonomy" id="2218256"/>
    <lineage>
        <taxon>Bacteria</taxon>
        <taxon>Pseudomonadati</taxon>
        <taxon>Acidobacteriota</taxon>
        <taxon>Terriglobia</taxon>
        <taxon>Terriglobales</taxon>
        <taxon>Acidobacteriaceae</taxon>
        <taxon>Acidicapsa</taxon>
    </lineage>
</organism>
<dbReference type="InterPro" id="IPR007016">
    <property type="entry name" value="O-antigen_ligase-rel_domated"/>
</dbReference>
<feature type="transmembrane region" description="Helical" evidence="5">
    <location>
        <begin position="121"/>
        <end position="138"/>
    </location>
</feature>
<keyword evidence="3 5" id="KW-1133">Transmembrane helix</keyword>
<evidence type="ECO:0000313" key="7">
    <source>
        <dbReference type="EMBL" id="MFC5864168.1"/>
    </source>
</evidence>
<comment type="caution">
    <text evidence="7">The sequence shown here is derived from an EMBL/GenBank/DDBJ whole genome shotgun (WGS) entry which is preliminary data.</text>
</comment>
<evidence type="ECO:0000256" key="3">
    <source>
        <dbReference type="ARBA" id="ARBA00022989"/>
    </source>
</evidence>
<evidence type="ECO:0000256" key="1">
    <source>
        <dbReference type="ARBA" id="ARBA00004141"/>
    </source>
</evidence>
<dbReference type="GO" id="GO:0016874">
    <property type="term" value="F:ligase activity"/>
    <property type="evidence" value="ECO:0007669"/>
    <property type="project" value="UniProtKB-KW"/>
</dbReference>
<comment type="subcellular location">
    <subcellularLocation>
        <location evidence="1">Membrane</location>
        <topology evidence="1">Multi-pass membrane protein</topology>
    </subcellularLocation>
</comment>
<feature type="transmembrane region" description="Helical" evidence="5">
    <location>
        <begin position="34"/>
        <end position="53"/>
    </location>
</feature>
<name>A0ABW1EJ82_9BACT</name>
<feature type="domain" description="O-antigen ligase-related" evidence="6">
    <location>
        <begin position="128"/>
        <end position="272"/>
    </location>
</feature>
<dbReference type="InterPro" id="IPR051533">
    <property type="entry name" value="WaaL-like"/>
</dbReference>
<sequence length="361" mass="40198">MALLRENKALVLFLVLTLSSFLWSIDRNETLHTWVTLFSSTLVALDLSIHYSFEKQLRLLCIALVSIVALSVFVELLAPGLIPGQEMEGSAWHGLFGVKNVFGKTVCLTVAACLCTFRKSFVVRFVTVACGIVIGILSQSTSSVGYMAIVVAVFALLPVLKWKPVPRRIALCSIALGSLLTIYYVSTNLDSVTTHLDKDPSLTGRTDLWRYAIDSIKDKPLLGYGYEAFWTYDSVPARRIREAINWDSAPHAHNGYIDLTLEVGLIGLLAYLVLLAILGKRAYVYFMNGPEGYRRWPATFLAFTFFYQLTESSMVGTGCLWIIFCGLLLSLNSEQELAIVEDEMPLSMARFRAHLSTDIPL</sequence>
<keyword evidence="2 5" id="KW-0812">Transmembrane</keyword>
<evidence type="ECO:0000313" key="8">
    <source>
        <dbReference type="Proteomes" id="UP001596091"/>
    </source>
</evidence>
<reference evidence="8" key="1">
    <citation type="journal article" date="2019" name="Int. J. Syst. Evol. Microbiol.">
        <title>The Global Catalogue of Microorganisms (GCM) 10K type strain sequencing project: providing services to taxonomists for standard genome sequencing and annotation.</title>
        <authorList>
            <consortium name="The Broad Institute Genomics Platform"/>
            <consortium name="The Broad Institute Genome Sequencing Center for Infectious Disease"/>
            <person name="Wu L."/>
            <person name="Ma J."/>
        </authorList>
    </citation>
    <scope>NUCLEOTIDE SEQUENCE [LARGE SCALE GENOMIC DNA]</scope>
    <source>
        <strain evidence="8">JCM 4087</strain>
    </source>
</reference>
<feature type="transmembrane region" description="Helical" evidence="5">
    <location>
        <begin position="169"/>
        <end position="186"/>
    </location>
</feature>
<feature type="transmembrane region" description="Helical" evidence="5">
    <location>
        <begin position="259"/>
        <end position="279"/>
    </location>
</feature>
<accession>A0ABW1EJ82</accession>
<feature type="transmembrane region" description="Helical" evidence="5">
    <location>
        <begin position="144"/>
        <end position="162"/>
    </location>
</feature>
<proteinExistence type="predicted"/>
<dbReference type="EMBL" id="JBHSPH010000008">
    <property type="protein sequence ID" value="MFC5864168.1"/>
    <property type="molecule type" value="Genomic_DNA"/>
</dbReference>
<dbReference type="RefSeq" id="WP_263340705.1">
    <property type="nucleotide sequence ID" value="NZ_JAGSYH010000006.1"/>
</dbReference>
<dbReference type="Pfam" id="PF04932">
    <property type="entry name" value="Wzy_C"/>
    <property type="match status" value="1"/>
</dbReference>
<evidence type="ECO:0000256" key="4">
    <source>
        <dbReference type="ARBA" id="ARBA00023136"/>
    </source>
</evidence>
<feature type="transmembrane region" description="Helical" evidence="5">
    <location>
        <begin position="94"/>
        <end position="114"/>
    </location>
</feature>
<dbReference type="PANTHER" id="PTHR37422">
    <property type="entry name" value="TEICHURONIC ACID BIOSYNTHESIS PROTEIN TUAE"/>
    <property type="match status" value="1"/>
</dbReference>
<evidence type="ECO:0000256" key="5">
    <source>
        <dbReference type="SAM" id="Phobius"/>
    </source>
</evidence>
<feature type="transmembrane region" description="Helical" evidence="5">
    <location>
        <begin position="60"/>
        <end position="82"/>
    </location>
</feature>
<keyword evidence="7" id="KW-0436">Ligase</keyword>